<sequence length="232" mass="25380">MTIASTAGLVCVFSGGIILILLGFFVKRKRPTTRSHVLPTVLGIVLIAASGLFMLKIFSPGMHDYAWVNGVNEGEQFDLEVRHQRQYVSGQEYYFVTDKDWSELLSLLEQQFPSGQLNAQDEWFLPSATTPVIVSPSGSDSHEFKIVAQTARITGGDDGSGMEIPFPVSALQRDNLPLGQQVPLIGVSSVLTDFYSDIPGVELRANEVKVPGQRGQKVLLRFAENSVTALKP</sequence>
<feature type="transmembrane region" description="Helical" evidence="1">
    <location>
        <begin position="37"/>
        <end position="55"/>
    </location>
</feature>
<keyword evidence="1" id="KW-0812">Transmembrane</keyword>
<feature type="transmembrane region" description="Helical" evidence="1">
    <location>
        <begin position="6"/>
        <end position="25"/>
    </location>
</feature>
<name>A0ABW5XG57_9MICO</name>
<keyword evidence="3" id="KW-1185">Reference proteome</keyword>
<dbReference type="RefSeq" id="WP_377467474.1">
    <property type="nucleotide sequence ID" value="NZ_JBHUOP010000006.1"/>
</dbReference>
<proteinExistence type="predicted"/>
<dbReference type="Proteomes" id="UP001597391">
    <property type="component" value="Unassembled WGS sequence"/>
</dbReference>
<evidence type="ECO:0000313" key="3">
    <source>
        <dbReference type="Proteomes" id="UP001597391"/>
    </source>
</evidence>
<accession>A0ABW5XG57</accession>
<comment type="caution">
    <text evidence="2">The sequence shown here is derived from an EMBL/GenBank/DDBJ whole genome shotgun (WGS) entry which is preliminary data.</text>
</comment>
<dbReference type="EMBL" id="JBHUOP010000006">
    <property type="protein sequence ID" value="MFD2841461.1"/>
    <property type="molecule type" value="Genomic_DNA"/>
</dbReference>
<reference evidence="3" key="1">
    <citation type="journal article" date="2019" name="Int. J. Syst. Evol. Microbiol.">
        <title>The Global Catalogue of Microorganisms (GCM) 10K type strain sequencing project: providing services to taxonomists for standard genome sequencing and annotation.</title>
        <authorList>
            <consortium name="The Broad Institute Genomics Platform"/>
            <consortium name="The Broad Institute Genome Sequencing Center for Infectious Disease"/>
            <person name="Wu L."/>
            <person name="Ma J."/>
        </authorList>
    </citation>
    <scope>NUCLEOTIDE SEQUENCE [LARGE SCALE GENOMIC DNA]</scope>
    <source>
        <strain evidence="3">KCTC 33576</strain>
    </source>
</reference>
<evidence type="ECO:0000256" key="1">
    <source>
        <dbReference type="SAM" id="Phobius"/>
    </source>
</evidence>
<protein>
    <submittedName>
        <fullName evidence="2">Uncharacterized protein</fullName>
    </submittedName>
</protein>
<gene>
    <name evidence="2" type="ORF">ACFSYH_12920</name>
</gene>
<keyword evidence="1" id="KW-1133">Transmembrane helix</keyword>
<organism evidence="2 3">
    <name type="scientific">Populibacterium corticicola</name>
    <dbReference type="NCBI Taxonomy" id="1812826"/>
    <lineage>
        <taxon>Bacteria</taxon>
        <taxon>Bacillati</taxon>
        <taxon>Actinomycetota</taxon>
        <taxon>Actinomycetes</taxon>
        <taxon>Micrococcales</taxon>
        <taxon>Jonesiaceae</taxon>
        <taxon>Populibacterium</taxon>
    </lineage>
</organism>
<keyword evidence="1" id="KW-0472">Membrane</keyword>
<evidence type="ECO:0000313" key="2">
    <source>
        <dbReference type="EMBL" id="MFD2841461.1"/>
    </source>
</evidence>